<evidence type="ECO:0000313" key="3">
    <source>
        <dbReference type="Proteomes" id="UP000276133"/>
    </source>
</evidence>
<evidence type="ECO:0000256" key="1">
    <source>
        <dbReference type="SAM" id="MobiDB-lite"/>
    </source>
</evidence>
<accession>A0A3M7PXP6</accession>
<evidence type="ECO:0000313" key="2">
    <source>
        <dbReference type="EMBL" id="RNA03926.1"/>
    </source>
</evidence>
<reference evidence="2 3" key="1">
    <citation type="journal article" date="2018" name="Sci. Rep.">
        <title>Genomic signatures of local adaptation to the degree of environmental predictability in rotifers.</title>
        <authorList>
            <person name="Franch-Gras L."/>
            <person name="Hahn C."/>
            <person name="Garcia-Roger E.M."/>
            <person name="Carmona M.J."/>
            <person name="Serra M."/>
            <person name="Gomez A."/>
        </authorList>
    </citation>
    <scope>NUCLEOTIDE SEQUENCE [LARGE SCALE GENOMIC DNA]</scope>
    <source>
        <strain evidence="2">HYR1</strain>
    </source>
</reference>
<dbReference type="Proteomes" id="UP000276133">
    <property type="component" value="Unassembled WGS sequence"/>
</dbReference>
<name>A0A3M7PXP6_BRAPC</name>
<proteinExistence type="predicted"/>
<feature type="compositionally biased region" description="Polar residues" evidence="1">
    <location>
        <begin position="55"/>
        <end position="66"/>
    </location>
</feature>
<feature type="region of interest" description="Disordered" evidence="1">
    <location>
        <begin position="45"/>
        <end position="68"/>
    </location>
</feature>
<gene>
    <name evidence="2" type="ORF">BpHYR1_000434</name>
</gene>
<protein>
    <submittedName>
        <fullName evidence="2">Uncharacterized protein</fullName>
    </submittedName>
</protein>
<dbReference type="EMBL" id="REGN01008297">
    <property type="protein sequence ID" value="RNA03926.1"/>
    <property type="molecule type" value="Genomic_DNA"/>
</dbReference>
<comment type="caution">
    <text evidence="2">The sequence shown here is derived from an EMBL/GenBank/DDBJ whole genome shotgun (WGS) entry which is preliminary data.</text>
</comment>
<keyword evidence="3" id="KW-1185">Reference proteome</keyword>
<organism evidence="2 3">
    <name type="scientific">Brachionus plicatilis</name>
    <name type="common">Marine rotifer</name>
    <name type="synonym">Brachionus muelleri</name>
    <dbReference type="NCBI Taxonomy" id="10195"/>
    <lineage>
        <taxon>Eukaryota</taxon>
        <taxon>Metazoa</taxon>
        <taxon>Spiralia</taxon>
        <taxon>Gnathifera</taxon>
        <taxon>Rotifera</taxon>
        <taxon>Eurotatoria</taxon>
        <taxon>Monogononta</taxon>
        <taxon>Pseudotrocha</taxon>
        <taxon>Ploima</taxon>
        <taxon>Brachionidae</taxon>
        <taxon>Brachionus</taxon>
    </lineage>
</organism>
<sequence>MPVIHRDKIISAKKKFSKNVKLSQGNKDRKISAAKANCYQDHSAATTATKKTNKGSSEINHFNQQDKSPRSRLSLLLISRYTVPMVVFRNRLASSLGSLI</sequence>
<dbReference type="AlphaFoldDB" id="A0A3M7PXP6"/>